<dbReference type="EMBL" id="JBBNAG010000001">
    <property type="protein sequence ID" value="KAK9166191.1"/>
    <property type="molecule type" value="Genomic_DNA"/>
</dbReference>
<name>A0AAP0L825_9MAGN</name>
<keyword evidence="2" id="KW-1185">Reference proteome</keyword>
<protein>
    <submittedName>
        <fullName evidence="1">Uncharacterized protein</fullName>
    </submittedName>
</protein>
<evidence type="ECO:0000313" key="1">
    <source>
        <dbReference type="EMBL" id="KAK9166191.1"/>
    </source>
</evidence>
<evidence type="ECO:0000313" key="2">
    <source>
        <dbReference type="Proteomes" id="UP001419268"/>
    </source>
</evidence>
<gene>
    <name evidence="1" type="ORF">Scep_001382</name>
</gene>
<organism evidence="1 2">
    <name type="scientific">Stephania cephalantha</name>
    <dbReference type="NCBI Taxonomy" id="152367"/>
    <lineage>
        <taxon>Eukaryota</taxon>
        <taxon>Viridiplantae</taxon>
        <taxon>Streptophyta</taxon>
        <taxon>Embryophyta</taxon>
        <taxon>Tracheophyta</taxon>
        <taxon>Spermatophyta</taxon>
        <taxon>Magnoliopsida</taxon>
        <taxon>Ranunculales</taxon>
        <taxon>Menispermaceae</taxon>
        <taxon>Menispermoideae</taxon>
        <taxon>Cissampelideae</taxon>
        <taxon>Stephania</taxon>
    </lineage>
</organism>
<reference evidence="1 2" key="1">
    <citation type="submission" date="2024-01" db="EMBL/GenBank/DDBJ databases">
        <title>Genome assemblies of Stephania.</title>
        <authorList>
            <person name="Yang L."/>
        </authorList>
    </citation>
    <scope>NUCLEOTIDE SEQUENCE [LARGE SCALE GENOMIC DNA]</scope>
    <source>
        <strain evidence="1">JXDWG</strain>
        <tissue evidence="1">Leaf</tissue>
    </source>
</reference>
<dbReference type="Proteomes" id="UP001419268">
    <property type="component" value="Unassembled WGS sequence"/>
</dbReference>
<dbReference type="AlphaFoldDB" id="A0AAP0L825"/>
<sequence>MGRESTNPISLAYHSPHLDVYQQTLYLDAHKQDLQNKAFRGCYPGKHSNVQVKWEDLLIPKKDLLKHVKDGECCVRLHNQL</sequence>
<accession>A0AAP0L825</accession>
<comment type="caution">
    <text evidence="1">The sequence shown here is derived from an EMBL/GenBank/DDBJ whole genome shotgun (WGS) entry which is preliminary data.</text>
</comment>
<proteinExistence type="predicted"/>